<dbReference type="InterPro" id="IPR036388">
    <property type="entry name" value="WH-like_DNA-bd_sf"/>
</dbReference>
<comment type="similarity">
    <text evidence="1">Belongs to the sigma-70 factor family. ECF subfamily.</text>
</comment>
<dbReference type="InterPro" id="IPR014284">
    <property type="entry name" value="RNA_pol_sigma-70_dom"/>
</dbReference>
<sequence>MSRSTREDETYTEYVTAKVPWLRRIAFLLCQDWHRADDLVQSSIAKLYVNWDRACRLQSLDGYVRAIVVNTFLAEQRSPWWKRVVLYREHEQVSVVADRSRTDSDAAIDLRRALALLPARQRAAIVLRYYCELSIEESAEALACSPGNIKSQTSRGLAGLRRMLGEEYVANRTSTLGAITEPAGRTPPEDGSSLSEISAHVRTEIIRR</sequence>
<dbReference type="InterPro" id="IPR013249">
    <property type="entry name" value="RNA_pol_sigma70_r4_t2"/>
</dbReference>
<keyword evidence="2" id="KW-0805">Transcription regulation</keyword>
<comment type="caution">
    <text evidence="8">The sequence shown here is derived from an EMBL/GenBank/DDBJ whole genome shotgun (WGS) entry which is preliminary data.</text>
</comment>
<dbReference type="Proteomes" id="UP000675781">
    <property type="component" value="Unassembled WGS sequence"/>
</dbReference>
<dbReference type="InterPro" id="IPR013324">
    <property type="entry name" value="RNA_pol_sigma_r3/r4-like"/>
</dbReference>
<dbReference type="PANTHER" id="PTHR43133:SF50">
    <property type="entry name" value="ECF RNA POLYMERASE SIGMA FACTOR SIGM"/>
    <property type="match status" value="1"/>
</dbReference>
<evidence type="ECO:0000259" key="6">
    <source>
        <dbReference type="Pfam" id="PF04542"/>
    </source>
</evidence>
<evidence type="ECO:0000256" key="3">
    <source>
        <dbReference type="ARBA" id="ARBA00023082"/>
    </source>
</evidence>
<reference evidence="8" key="1">
    <citation type="submission" date="2021-04" db="EMBL/GenBank/DDBJ databases">
        <title>Genome based classification of Actinospica acidithermotolerans sp. nov., an actinobacterium isolated from an Indonesian hot spring.</title>
        <authorList>
            <person name="Kusuma A.B."/>
            <person name="Putra K.E."/>
            <person name="Nafisah S."/>
            <person name="Loh J."/>
            <person name="Nouioui I."/>
            <person name="Goodfellow M."/>
        </authorList>
    </citation>
    <scope>NUCLEOTIDE SEQUENCE</scope>
    <source>
        <strain evidence="8">CSCA 57</strain>
    </source>
</reference>
<feature type="domain" description="RNA polymerase sigma factor 70 region 4 type 2" evidence="7">
    <location>
        <begin position="109"/>
        <end position="158"/>
    </location>
</feature>
<evidence type="ECO:0000259" key="7">
    <source>
        <dbReference type="Pfam" id="PF08281"/>
    </source>
</evidence>
<dbReference type="InterPro" id="IPR039425">
    <property type="entry name" value="RNA_pol_sigma-70-like"/>
</dbReference>
<dbReference type="RefSeq" id="WP_212529574.1">
    <property type="nucleotide sequence ID" value="NZ_JAGSOG010000081.1"/>
</dbReference>
<feature type="domain" description="RNA polymerase sigma-70 region 2" evidence="6">
    <location>
        <begin position="18"/>
        <end position="81"/>
    </location>
</feature>
<evidence type="ECO:0000256" key="2">
    <source>
        <dbReference type="ARBA" id="ARBA00023015"/>
    </source>
</evidence>
<dbReference type="Gene3D" id="1.10.1740.10">
    <property type="match status" value="1"/>
</dbReference>
<dbReference type="EMBL" id="JAGSOG010000081">
    <property type="protein sequence ID" value="MBR7835059.1"/>
    <property type="molecule type" value="Genomic_DNA"/>
</dbReference>
<evidence type="ECO:0000313" key="8">
    <source>
        <dbReference type="EMBL" id="MBR7835059.1"/>
    </source>
</evidence>
<proteinExistence type="inferred from homology"/>
<dbReference type="GO" id="GO:0003677">
    <property type="term" value="F:DNA binding"/>
    <property type="evidence" value="ECO:0007669"/>
    <property type="project" value="UniProtKB-KW"/>
</dbReference>
<keyword evidence="5" id="KW-0804">Transcription</keyword>
<name>A0A941EU08_9ACTN</name>
<gene>
    <name evidence="8" type="ORF">KDL01_17420</name>
</gene>
<evidence type="ECO:0000313" key="9">
    <source>
        <dbReference type="Proteomes" id="UP000675781"/>
    </source>
</evidence>
<accession>A0A941EU08</accession>
<dbReference type="InterPro" id="IPR013325">
    <property type="entry name" value="RNA_pol_sigma_r2"/>
</dbReference>
<keyword evidence="9" id="KW-1185">Reference proteome</keyword>
<dbReference type="InterPro" id="IPR007627">
    <property type="entry name" value="RNA_pol_sigma70_r2"/>
</dbReference>
<dbReference type="PANTHER" id="PTHR43133">
    <property type="entry name" value="RNA POLYMERASE ECF-TYPE SIGMA FACTO"/>
    <property type="match status" value="1"/>
</dbReference>
<dbReference type="GO" id="GO:0006352">
    <property type="term" value="P:DNA-templated transcription initiation"/>
    <property type="evidence" value="ECO:0007669"/>
    <property type="project" value="InterPro"/>
</dbReference>
<dbReference type="AlphaFoldDB" id="A0A941EU08"/>
<evidence type="ECO:0000256" key="5">
    <source>
        <dbReference type="ARBA" id="ARBA00023163"/>
    </source>
</evidence>
<keyword evidence="3" id="KW-0731">Sigma factor</keyword>
<dbReference type="Pfam" id="PF04542">
    <property type="entry name" value="Sigma70_r2"/>
    <property type="match status" value="1"/>
</dbReference>
<dbReference type="Pfam" id="PF08281">
    <property type="entry name" value="Sigma70_r4_2"/>
    <property type="match status" value="1"/>
</dbReference>
<keyword evidence="4" id="KW-0238">DNA-binding</keyword>
<dbReference type="SUPFAM" id="SSF88946">
    <property type="entry name" value="Sigma2 domain of RNA polymerase sigma factors"/>
    <property type="match status" value="1"/>
</dbReference>
<protein>
    <submittedName>
        <fullName evidence="8">SigE family RNA polymerase sigma factor</fullName>
    </submittedName>
</protein>
<dbReference type="CDD" id="cd06171">
    <property type="entry name" value="Sigma70_r4"/>
    <property type="match status" value="1"/>
</dbReference>
<organism evidence="8 9">
    <name type="scientific">Actinospica durhamensis</name>
    <dbReference type="NCBI Taxonomy" id="1508375"/>
    <lineage>
        <taxon>Bacteria</taxon>
        <taxon>Bacillati</taxon>
        <taxon>Actinomycetota</taxon>
        <taxon>Actinomycetes</taxon>
        <taxon>Catenulisporales</taxon>
        <taxon>Actinospicaceae</taxon>
        <taxon>Actinospica</taxon>
    </lineage>
</organism>
<dbReference type="GO" id="GO:0016987">
    <property type="term" value="F:sigma factor activity"/>
    <property type="evidence" value="ECO:0007669"/>
    <property type="project" value="UniProtKB-KW"/>
</dbReference>
<evidence type="ECO:0000256" key="4">
    <source>
        <dbReference type="ARBA" id="ARBA00023125"/>
    </source>
</evidence>
<dbReference type="SUPFAM" id="SSF88659">
    <property type="entry name" value="Sigma3 and sigma4 domains of RNA polymerase sigma factors"/>
    <property type="match status" value="1"/>
</dbReference>
<dbReference type="NCBIfam" id="TIGR02937">
    <property type="entry name" value="sigma70-ECF"/>
    <property type="match status" value="1"/>
</dbReference>
<evidence type="ECO:0000256" key="1">
    <source>
        <dbReference type="ARBA" id="ARBA00010641"/>
    </source>
</evidence>
<dbReference type="Gene3D" id="1.10.10.10">
    <property type="entry name" value="Winged helix-like DNA-binding domain superfamily/Winged helix DNA-binding domain"/>
    <property type="match status" value="1"/>
</dbReference>